<keyword evidence="3" id="KW-1185">Reference proteome</keyword>
<name>A0ABN0P1N6_TRELE</name>
<comment type="caution">
    <text evidence="2">The sequence shown here is derived from an EMBL/GenBank/DDBJ whole genome shotgun (WGS) entry which is preliminary data.</text>
</comment>
<accession>A0ABN0P1N6</accession>
<proteinExistence type="predicted"/>
<evidence type="ECO:0000313" key="2">
    <source>
        <dbReference type="EMBL" id="ERJ94313.1"/>
    </source>
</evidence>
<dbReference type="PANTHER" id="PTHR38009:SF1">
    <property type="entry name" value="CONSERVED HYPOTHETICAL PHAGE TAIL PROTEIN"/>
    <property type="match status" value="1"/>
</dbReference>
<dbReference type="PANTHER" id="PTHR38009">
    <property type="entry name" value="CONSERVED HYPOTHETICAL PHAGE TAIL PROTEIN"/>
    <property type="match status" value="1"/>
</dbReference>
<organism evidence="2 3">
    <name type="scientific">Treponema lecithinolyticum ATCC 700332</name>
    <dbReference type="NCBI Taxonomy" id="1321815"/>
    <lineage>
        <taxon>Bacteria</taxon>
        <taxon>Pseudomonadati</taxon>
        <taxon>Spirochaetota</taxon>
        <taxon>Spirochaetia</taxon>
        <taxon>Spirochaetales</taxon>
        <taxon>Treponemataceae</taxon>
        <taxon>Treponema</taxon>
    </lineage>
</organism>
<evidence type="ECO:0000256" key="1">
    <source>
        <dbReference type="SAM" id="MobiDB-lite"/>
    </source>
</evidence>
<dbReference type="NCBIfam" id="TIGR02241">
    <property type="entry name" value="conserved hypothetical phage tail region protein"/>
    <property type="match status" value="1"/>
</dbReference>
<dbReference type="RefSeq" id="WP_021686686.1">
    <property type="nucleotide sequence ID" value="NZ_KI260561.1"/>
</dbReference>
<feature type="region of interest" description="Disordered" evidence="1">
    <location>
        <begin position="267"/>
        <end position="290"/>
    </location>
</feature>
<protein>
    <recommendedName>
        <fullName evidence="4">Phage tail protein</fullName>
    </recommendedName>
</protein>
<gene>
    <name evidence="2" type="ORF">HMPREF9193_00285</name>
</gene>
<dbReference type="InterPro" id="IPR011747">
    <property type="entry name" value="CHP02241"/>
</dbReference>
<reference evidence="2 3" key="1">
    <citation type="submission" date="2013-08" db="EMBL/GenBank/DDBJ databases">
        <authorList>
            <person name="Weinstock G."/>
            <person name="Sodergren E."/>
            <person name="Wylie T."/>
            <person name="Fulton L."/>
            <person name="Fulton R."/>
            <person name="Fronick C."/>
            <person name="O'Laughlin M."/>
            <person name="Godfrey J."/>
            <person name="Miner T."/>
            <person name="Herter B."/>
            <person name="Appelbaum E."/>
            <person name="Cordes M."/>
            <person name="Lek S."/>
            <person name="Wollam A."/>
            <person name="Pepin K.H."/>
            <person name="Palsikar V.B."/>
            <person name="Mitreva M."/>
            <person name="Wilson R.K."/>
        </authorList>
    </citation>
    <scope>NUCLEOTIDE SEQUENCE [LARGE SCALE GENOMIC DNA]</scope>
    <source>
        <strain evidence="2 3">ATCC 700332</strain>
    </source>
</reference>
<evidence type="ECO:0000313" key="3">
    <source>
        <dbReference type="Proteomes" id="UP000016649"/>
    </source>
</evidence>
<sequence length="290" mass="33544">MSDNNEMSPYFFTVEIDGIETARFQKCEGLEAETSIIEIEEGGYGTHKFSGRTRYPNIILEKGINDNNELFDWYKQIALEDRKFERKNGSVILKDIQGNEIKRWNFYRALPCRWVGPNLEAVLNSGFAVERIEITHEGFEVDDDTIPKKMETNNISLNSNNVAMHQTASNESDYHCDIISWNEAIDAGLDPRDQNGQEWNGNELTVEQIYERYQNNRTPGTPPNNTAGYAFYDTPNDSDDIPEHMEFYDNRNNNGNGYTLYRTDGIQNPQQQQRTRNDPNRTFVPLNDLQ</sequence>
<dbReference type="Pfam" id="PF06841">
    <property type="entry name" value="Phage_T4_gp19"/>
    <property type="match status" value="1"/>
</dbReference>
<evidence type="ECO:0008006" key="4">
    <source>
        <dbReference type="Google" id="ProtNLM"/>
    </source>
</evidence>
<dbReference type="InterPro" id="IPR010667">
    <property type="entry name" value="Phage_T4_Gp19"/>
</dbReference>
<dbReference type="Proteomes" id="UP000016649">
    <property type="component" value="Unassembled WGS sequence"/>
</dbReference>
<dbReference type="EMBL" id="AWVH01000005">
    <property type="protein sequence ID" value="ERJ94313.1"/>
    <property type="molecule type" value="Genomic_DNA"/>
</dbReference>